<feature type="region of interest" description="Disordered" evidence="10">
    <location>
        <begin position="446"/>
        <end position="469"/>
    </location>
</feature>
<dbReference type="PROSITE" id="PS00108">
    <property type="entry name" value="PROTEIN_KINASE_ST"/>
    <property type="match status" value="1"/>
</dbReference>
<accession>A0A3Q3JP03</accession>
<feature type="domain" description="Protein kinase" evidence="11">
    <location>
        <begin position="223"/>
        <end position="496"/>
    </location>
</feature>
<dbReference type="CDD" id="cd13983">
    <property type="entry name" value="STKc_WNK"/>
    <property type="match status" value="1"/>
</dbReference>
<dbReference type="InterPro" id="IPR008271">
    <property type="entry name" value="Ser/Thr_kinase_AS"/>
</dbReference>
<evidence type="ECO:0000256" key="1">
    <source>
        <dbReference type="ARBA" id="ARBA00001946"/>
    </source>
</evidence>
<feature type="compositionally biased region" description="Low complexity" evidence="10">
    <location>
        <begin position="73"/>
        <end position="87"/>
    </location>
</feature>
<evidence type="ECO:0000256" key="8">
    <source>
        <dbReference type="ARBA" id="ARBA00047899"/>
    </source>
</evidence>
<comment type="catalytic activity">
    <reaction evidence="9">
        <text>L-seryl-[protein] + ATP = O-phospho-L-seryl-[protein] + ADP + H(+)</text>
        <dbReference type="Rhea" id="RHEA:17989"/>
        <dbReference type="Rhea" id="RHEA-COMP:9863"/>
        <dbReference type="Rhea" id="RHEA-COMP:11604"/>
        <dbReference type="ChEBI" id="CHEBI:15378"/>
        <dbReference type="ChEBI" id="CHEBI:29999"/>
        <dbReference type="ChEBI" id="CHEBI:30616"/>
        <dbReference type="ChEBI" id="CHEBI:83421"/>
        <dbReference type="ChEBI" id="CHEBI:456216"/>
        <dbReference type="EC" id="2.7.11.1"/>
    </reaction>
</comment>
<keyword evidence="6" id="KW-0418">Kinase</keyword>
<evidence type="ECO:0000313" key="13">
    <source>
        <dbReference type="Proteomes" id="UP000261600"/>
    </source>
</evidence>
<dbReference type="Pfam" id="PF00069">
    <property type="entry name" value="Pkinase"/>
    <property type="match status" value="1"/>
</dbReference>
<dbReference type="PANTHER" id="PTHR13902">
    <property type="entry name" value="SERINE/THREONINE-PROTEIN KINASE WNK WITH NO LYSINE -RELATED"/>
    <property type="match status" value="1"/>
</dbReference>
<reference evidence="12" key="2">
    <citation type="submission" date="2025-09" db="UniProtKB">
        <authorList>
            <consortium name="Ensembl"/>
        </authorList>
    </citation>
    <scope>IDENTIFICATION</scope>
</reference>
<dbReference type="InterPro" id="IPR011009">
    <property type="entry name" value="Kinase-like_dom_sf"/>
</dbReference>
<keyword evidence="4" id="KW-0808">Transferase</keyword>
<comment type="cofactor">
    <cofactor evidence="1">
        <name>Mg(2+)</name>
        <dbReference type="ChEBI" id="CHEBI:18420"/>
    </cofactor>
</comment>
<dbReference type="InterPro" id="IPR050588">
    <property type="entry name" value="WNK_Ser-Thr_kinase"/>
</dbReference>
<dbReference type="SUPFAM" id="SSF56112">
    <property type="entry name" value="Protein kinase-like (PK-like)"/>
    <property type="match status" value="1"/>
</dbReference>
<sequence>MDRDSKTAEHRFFRRSVICDSNATALDLPSKASVILTSPPDCEGASIFFTSEPLGPGLEVRGAEGGKATRNSSLQGTTLQPGLGLSGAVAEAHTQNAEEDLGMGFSIPVPTCSSVEHGTDGAVKEPCLTVLDIIDKTVGKQSDIALCPRGSENTQHLEKDGKLIEHVDEGSISSLTEEKEREMEEEKGLVKTRAEQKEAEKRVQEDEEVETKAVGTSPDGRFLKFDIEIGRGSFKTVYKGLDTETTVEVAWCELQDRKLSKSERQRFKEEAGMLKGLQHPNIVRFYDSWEGPCKGKKCIVLVTELMTSGTLKTYLKRFKVMKIKVLRSWCRQILKGLHFLHTRAPPIIHRDLKCDNIFITGPTGSVKIGDLGLATLKRASFAKSVIGTPEFMAPEMYEEKYDESVDVYAFGMCMLEMATSEYPYSECQNAAQIYRRVTSVNHGQGYQGPCVSDPEDKRTEEAASAAATATRNSQTFTATGLLNSLVHQFVSIRVPL</sequence>
<evidence type="ECO:0000313" key="12">
    <source>
        <dbReference type="Ensembl" id="ENSMALP00000021594.1"/>
    </source>
</evidence>
<dbReference type="AlphaFoldDB" id="A0A3Q3JP03"/>
<proteinExistence type="predicted"/>
<evidence type="ECO:0000256" key="2">
    <source>
        <dbReference type="ARBA" id="ARBA00012513"/>
    </source>
</evidence>
<keyword evidence="13" id="KW-1185">Reference proteome</keyword>
<dbReference type="PROSITE" id="PS50011">
    <property type="entry name" value="PROTEIN_KINASE_DOM"/>
    <property type="match status" value="1"/>
</dbReference>
<evidence type="ECO:0000256" key="5">
    <source>
        <dbReference type="ARBA" id="ARBA00022741"/>
    </source>
</evidence>
<dbReference type="GO" id="GO:0005524">
    <property type="term" value="F:ATP binding"/>
    <property type="evidence" value="ECO:0007669"/>
    <property type="project" value="UniProtKB-KW"/>
</dbReference>
<evidence type="ECO:0000256" key="9">
    <source>
        <dbReference type="ARBA" id="ARBA00048679"/>
    </source>
</evidence>
<keyword evidence="5" id="KW-0547">Nucleotide-binding</keyword>
<reference evidence="12" key="1">
    <citation type="submission" date="2025-08" db="UniProtKB">
        <authorList>
            <consortium name="Ensembl"/>
        </authorList>
    </citation>
    <scope>IDENTIFICATION</scope>
</reference>
<evidence type="ECO:0000256" key="6">
    <source>
        <dbReference type="ARBA" id="ARBA00022777"/>
    </source>
</evidence>
<evidence type="ECO:0000259" key="11">
    <source>
        <dbReference type="PROSITE" id="PS50011"/>
    </source>
</evidence>
<dbReference type="STRING" id="43700.ENSMALP00000021594"/>
<protein>
    <recommendedName>
        <fullName evidence="2">non-specific serine/threonine protein kinase</fullName>
        <ecNumber evidence="2">2.7.11.1</ecNumber>
    </recommendedName>
</protein>
<keyword evidence="3" id="KW-0723">Serine/threonine-protein kinase</keyword>
<keyword evidence="7" id="KW-0067">ATP-binding</keyword>
<evidence type="ECO:0000256" key="4">
    <source>
        <dbReference type="ARBA" id="ARBA00022679"/>
    </source>
</evidence>
<dbReference type="FunFam" id="1.10.510.10:FF:000006">
    <property type="entry name" value="Serine/threonine-protein kinase WNK1 isoform 2"/>
    <property type="match status" value="1"/>
</dbReference>
<dbReference type="GO" id="GO:0004674">
    <property type="term" value="F:protein serine/threonine kinase activity"/>
    <property type="evidence" value="ECO:0007669"/>
    <property type="project" value="UniProtKB-KW"/>
</dbReference>
<evidence type="ECO:0000256" key="3">
    <source>
        <dbReference type="ARBA" id="ARBA00022527"/>
    </source>
</evidence>
<evidence type="ECO:0000256" key="7">
    <source>
        <dbReference type="ARBA" id="ARBA00022840"/>
    </source>
</evidence>
<dbReference type="SMART" id="SM00220">
    <property type="entry name" value="S_TKc"/>
    <property type="match status" value="1"/>
</dbReference>
<comment type="catalytic activity">
    <reaction evidence="8">
        <text>L-threonyl-[protein] + ATP = O-phospho-L-threonyl-[protein] + ADP + H(+)</text>
        <dbReference type="Rhea" id="RHEA:46608"/>
        <dbReference type="Rhea" id="RHEA-COMP:11060"/>
        <dbReference type="Rhea" id="RHEA-COMP:11605"/>
        <dbReference type="ChEBI" id="CHEBI:15378"/>
        <dbReference type="ChEBI" id="CHEBI:30013"/>
        <dbReference type="ChEBI" id="CHEBI:30616"/>
        <dbReference type="ChEBI" id="CHEBI:61977"/>
        <dbReference type="ChEBI" id="CHEBI:456216"/>
        <dbReference type="EC" id="2.7.11.1"/>
    </reaction>
</comment>
<evidence type="ECO:0000256" key="10">
    <source>
        <dbReference type="SAM" id="MobiDB-lite"/>
    </source>
</evidence>
<feature type="region of interest" description="Disordered" evidence="10">
    <location>
        <begin position="176"/>
        <end position="213"/>
    </location>
</feature>
<name>A0A3Q3JP03_MONAL</name>
<dbReference type="EC" id="2.7.11.1" evidence="2"/>
<dbReference type="Gene3D" id="1.10.510.10">
    <property type="entry name" value="Transferase(Phosphotransferase) domain 1"/>
    <property type="match status" value="1"/>
</dbReference>
<feature type="region of interest" description="Disordered" evidence="10">
    <location>
        <begin position="62"/>
        <end position="89"/>
    </location>
</feature>
<feature type="compositionally biased region" description="Basic and acidic residues" evidence="10">
    <location>
        <begin position="176"/>
        <end position="204"/>
    </location>
</feature>
<dbReference type="InterPro" id="IPR000719">
    <property type="entry name" value="Prot_kinase_dom"/>
</dbReference>
<dbReference type="Proteomes" id="UP000261600">
    <property type="component" value="Unplaced"/>
</dbReference>
<dbReference type="FunFam" id="3.30.200.20:FF:000494">
    <property type="entry name" value="serine/threonine-protein kinase WNK2 isoform X2"/>
    <property type="match status" value="1"/>
</dbReference>
<dbReference type="Ensembl" id="ENSMALT00000022013.1">
    <property type="protein sequence ID" value="ENSMALP00000021594.1"/>
    <property type="gene ID" value="ENSMALG00000015100.1"/>
</dbReference>
<organism evidence="12 13">
    <name type="scientific">Monopterus albus</name>
    <name type="common">Swamp eel</name>
    <dbReference type="NCBI Taxonomy" id="43700"/>
    <lineage>
        <taxon>Eukaryota</taxon>
        <taxon>Metazoa</taxon>
        <taxon>Chordata</taxon>
        <taxon>Craniata</taxon>
        <taxon>Vertebrata</taxon>
        <taxon>Euteleostomi</taxon>
        <taxon>Actinopterygii</taxon>
        <taxon>Neopterygii</taxon>
        <taxon>Teleostei</taxon>
        <taxon>Neoteleostei</taxon>
        <taxon>Acanthomorphata</taxon>
        <taxon>Anabantaria</taxon>
        <taxon>Synbranchiformes</taxon>
        <taxon>Synbranchidae</taxon>
        <taxon>Monopterus</taxon>
    </lineage>
</organism>
<dbReference type="Gene3D" id="3.30.200.20">
    <property type="entry name" value="Phosphorylase Kinase, domain 1"/>
    <property type="match status" value="1"/>
</dbReference>